<reference evidence="1 2" key="1">
    <citation type="submission" date="2014-01" db="EMBL/GenBank/DDBJ databases">
        <title>Genome sequence determination for a cystic fibrosis isolate, Inquilinus limosus.</title>
        <authorList>
            <person name="Pino M."/>
            <person name="Di Conza J."/>
            <person name="Gutkind G."/>
        </authorList>
    </citation>
    <scope>NUCLEOTIDE SEQUENCE [LARGE SCALE GENOMIC DNA]</scope>
    <source>
        <strain evidence="1 2">MP06</strain>
    </source>
</reference>
<organism evidence="1 2">
    <name type="scientific">Inquilinus limosus MP06</name>
    <dbReference type="NCBI Taxonomy" id="1398085"/>
    <lineage>
        <taxon>Bacteria</taxon>
        <taxon>Pseudomonadati</taxon>
        <taxon>Pseudomonadota</taxon>
        <taxon>Alphaproteobacteria</taxon>
        <taxon>Rhodospirillales</taxon>
        <taxon>Rhodospirillaceae</taxon>
        <taxon>Inquilinus</taxon>
    </lineage>
</organism>
<dbReference type="EMBL" id="JANX01000380">
    <property type="protein sequence ID" value="KGM32074.1"/>
    <property type="molecule type" value="Genomic_DNA"/>
</dbReference>
<evidence type="ECO:0000313" key="2">
    <source>
        <dbReference type="Proteomes" id="UP000029995"/>
    </source>
</evidence>
<accession>A0A0A0D1Y4</accession>
<dbReference type="Gene3D" id="3.90.1150.10">
    <property type="entry name" value="Aspartate Aminotransferase, domain 1"/>
    <property type="match status" value="1"/>
</dbReference>
<dbReference type="AlphaFoldDB" id="A0A0A0D1Y4"/>
<dbReference type="InterPro" id="IPR015422">
    <property type="entry name" value="PyrdxlP-dep_Trfase_small"/>
</dbReference>
<proteinExistence type="predicted"/>
<feature type="non-terminal residue" evidence="1">
    <location>
        <position position="1"/>
    </location>
</feature>
<gene>
    <name evidence="1" type="ORF">P409_23495</name>
</gene>
<name>A0A0A0D1Y4_9PROT</name>
<dbReference type="SUPFAM" id="SSF53383">
    <property type="entry name" value="PLP-dependent transferases"/>
    <property type="match status" value="1"/>
</dbReference>
<dbReference type="InterPro" id="IPR015424">
    <property type="entry name" value="PyrdxlP-dep_Trfase"/>
</dbReference>
<evidence type="ECO:0000313" key="1">
    <source>
        <dbReference type="EMBL" id="KGM32074.1"/>
    </source>
</evidence>
<sequence length="69" mass="7515">PRGGMFLWVALPDGLDSAEVARRALARDVVLAPGDVFSPSRGAGRFLRFNVAQSANPRVFTVLEEAMRE</sequence>
<protein>
    <recommendedName>
        <fullName evidence="3">GntR family transcriptional regulator</fullName>
    </recommendedName>
</protein>
<dbReference type="Proteomes" id="UP000029995">
    <property type="component" value="Unassembled WGS sequence"/>
</dbReference>
<evidence type="ECO:0008006" key="3">
    <source>
        <dbReference type="Google" id="ProtNLM"/>
    </source>
</evidence>
<comment type="caution">
    <text evidence="1">The sequence shown here is derived from an EMBL/GenBank/DDBJ whole genome shotgun (WGS) entry which is preliminary data.</text>
</comment>